<keyword evidence="15" id="KW-1185">Reference proteome</keyword>
<keyword evidence="9" id="KW-0460">Magnesium</keyword>
<evidence type="ECO:0000256" key="10">
    <source>
        <dbReference type="SAM" id="MobiDB-lite"/>
    </source>
</evidence>
<feature type="compositionally biased region" description="Basic and acidic residues" evidence="10">
    <location>
        <begin position="490"/>
        <end position="500"/>
    </location>
</feature>
<dbReference type="GO" id="GO:0010605">
    <property type="term" value="P:negative regulation of macromolecule metabolic process"/>
    <property type="evidence" value="ECO:0007669"/>
    <property type="project" value="UniProtKB-ARBA"/>
</dbReference>
<evidence type="ECO:0000256" key="1">
    <source>
        <dbReference type="ARBA" id="ARBA00001936"/>
    </source>
</evidence>
<dbReference type="Pfam" id="PF03828">
    <property type="entry name" value="PAP_assoc"/>
    <property type="match status" value="1"/>
</dbReference>
<proteinExistence type="inferred from homology"/>
<keyword evidence="6" id="KW-0963">Cytoplasm</keyword>
<keyword evidence="7" id="KW-0808">Transferase</keyword>
<dbReference type="EMBL" id="BLJY01000002">
    <property type="protein sequence ID" value="GFF13579.1"/>
    <property type="molecule type" value="Genomic_DNA"/>
</dbReference>
<comment type="cofactor">
    <cofactor evidence="1">
        <name>Mn(2+)</name>
        <dbReference type="ChEBI" id="CHEBI:29035"/>
    </cofactor>
</comment>
<dbReference type="GO" id="GO:0050265">
    <property type="term" value="F:RNA uridylyltransferase activity"/>
    <property type="evidence" value="ECO:0007669"/>
    <property type="project" value="TreeGrafter"/>
</dbReference>
<evidence type="ECO:0000256" key="5">
    <source>
        <dbReference type="ARBA" id="ARBA00012388"/>
    </source>
</evidence>
<dbReference type="CDD" id="cd05402">
    <property type="entry name" value="NT_PAP_TUTase"/>
    <property type="match status" value="1"/>
</dbReference>
<evidence type="ECO:0000256" key="6">
    <source>
        <dbReference type="ARBA" id="ARBA00022490"/>
    </source>
</evidence>
<evidence type="ECO:0000256" key="2">
    <source>
        <dbReference type="ARBA" id="ARBA00001946"/>
    </source>
</evidence>
<dbReference type="SUPFAM" id="SSF81631">
    <property type="entry name" value="PAP/OAS1 substrate-binding domain"/>
    <property type="match status" value="1"/>
</dbReference>
<dbReference type="GO" id="GO:0005737">
    <property type="term" value="C:cytoplasm"/>
    <property type="evidence" value="ECO:0007669"/>
    <property type="project" value="UniProtKB-SubCell"/>
</dbReference>
<evidence type="ECO:0000313" key="15">
    <source>
        <dbReference type="Proteomes" id="UP000452235"/>
    </source>
</evidence>
<comment type="similarity">
    <text evidence="4">Belongs to the DNA polymerase type-B-like family.</text>
</comment>
<dbReference type="InterPro" id="IPR054708">
    <property type="entry name" value="MTPAP-like_central"/>
</dbReference>
<accession>A0A5M3Z2Q8</accession>
<comment type="cofactor">
    <cofactor evidence="2">
        <name>Mg(2+)</name>
        <dbReference type="ChEBI" id="CHEBI:18420"/>
    </cofactor>
</comment>
<protein>
    <recommendedName>
        <fullName evidence="5">polynucleotide adenylyltransferase</fullName>
        <ecNumber evidence="5">2.7.7.19</ecNumber>
    </recommendedName>
</protein>
<keyword evidence="11" id="KW-0472">Membrane</keyword>
<name>A0A5M3Z2Q8_ASPTE</name>
<dbReference type="Gene3D" id="3.30.460.10">
    <property type="entry name" value="Beta Polymerase, domain 2"/>
    <property type="match status" value="1"/>
</dbReference>
<feature type="domain" description="Poly(A) RNA polymerase mitochondrial-like central palm" evidence="13">
    <location>
        <begin position="111"/>
        <end position="184"/>
    </location>
</feature>
<evidence type="ECO:0000313" key="14">
    <source>
        <dbReference type="EMBL" id="GFF13579.1"/>
    </source>
</evidence>
<feature type="region of interest" description="Disordered" evidence="10">
    <location>
        <begin position="479"/>
        <end position="537"/>
    </location>
</feature>
<dbReference type="GO" id="GO:1990817">
    <property type="term" value="F:poly(A) RNA polymerase activity"/>
    <property type="evidence" value="ECO:0007669"/>
    <property type="project" value="UniProtKB-EC"/>
</dbReference>
<evidence type="ECO:0000259" key="13">
    <source>
        <dbReference type="Pfam" id="PF22600"/>
    </source>
</evidence>
<dbReference type="Pfam" id="PF22600">
    <property type="entry name" value="MTPAP-like_central"/>
    <property type="match status" value="1"/>
</dbReference>
<feature type="domain" description="PAP-associated" evidence="12">
    <location>
        <begin position="354"/>
        <end position="427"/>
    </location>
</feature>
<feature type="region of interest" description="Disordered" evidence="10">
    <location>
        <begin position="1"/>
        <end position="51"/>
    </location>
</feature>
<feature type="compositionally biased region" description="Basic and acidic residues" evidence="10">
    <location>
        <begin position="9"/>
        <end position="23"/>
    </location>
</feature>
<evidence type="ECO:0000256" key="3">
    <source>
        <dbReference type="ARBA" id="ARBA00004496"/>
    </source>
</evidence>
<dbReference type="SUPFAM" id="SSF81301">
    <property type="entry name" value="Nucleotidyltransferase"/>
    <property type="match status" value="1"/>
</dbReference>
<dbReference type="GO" id="GO:0031123">
    <property type="term" value="P:RNA 3'-end processing"/>
    <property type="evidence" value="ECO:0007669"/>
    <property type="project" value="TreeGrafter"/>
</dbReference>
<keyword evidence="8" id="KW-0479">Metal-binding</keyword>
<evidence type="ECO:0000259" key="12">
    <source>
        <dbReference type="Pfam" id="PF03828"/>
    </source>
</evidence>
<reference evidence="14 15" key="1">
    <citation type="submission" date="2020-01" db="EMBL/GenBank/DDBJ databases">
        <title>Aspergillus terreus IFO 6365 whole genome shotgun sequence.</title>
        <authorList>
            <person name="Kanamasa S."/>
            <person name="Takahashi H."/>
        </authorList>
    </citation>
    <scope>NUCLEOTIDE SEQUENCE [LARGE SCALE GENOMIC DNA]</scope>
    <source>
        <strain evidence="14 15">IFO 6365</strain>
    </source>
</reference>
<keyword evidence="11" id="KW-1133">Transmembrane helix</keyword>
<feature type="compositionally biased region" description="Low complexity" evidence="10">
    <location>
        <begin position="523"/>
        <end position="537"/>
    </location>
</feature>
<evidence type="ECO:0000256" key="4">
    <source>
        <dbReference type="ARBA" id="ARBA00008593"/>
    </source>
</evidence>
<evidence type="ECO:0000256" key="7">
    <source>
        <dbReference type="ARBA" id="ARBA00022679"/>
    </source>
</evidence>
<keyword evidence="11" id="KW-0812">Transmembrane</keyword>
<evidence type="ECO:0000256" key="8">
    <source>
        <dbReference type="ARBA" id="ARBA00022723"/>
    </source>
</evidence>
<dbReference type="Proteomes" id="UP000452235">
    <property type="component" value="Unassembled WGS sequence"/>
</dbReference>
<comment type="caution">
    <text evidence="14">The sequence shown here is derived from an EMBL/GenBank/DDBJ whole genome shotgun (WGS) entry which is preliminary data.</text>
</comment>
<dbReference type="GO" id="GO:0046872">
    <property type="term" value="F:metal ion binding"/>
    <property type="evidence" value="ECO:0007669"/>
    <property type="project" value="UniProtKB-KW"/>
</dbReference>
<dbReference type="PANTHER" id="PTHR12271:SF40">
    <property type="entry name" value="POLY(A) RNA POLYMERASE GLD2"/>
    <property type="match status" value="1"/>
</dbReference>
<dbReference type="VEuPathDB" id="FungiDB:ATEG_04256"/>
<dbReference type="AlphaFoldDB" id="A0A5M3Z2Q8"/>
<dbReference type="InterPro" id="IPR002058">
    <property type="entry name" value="PAP_assoc"/>
</dbReference>
<evidence type="ECO:0000256" key="9">
    <source>
        <dbReference type="ARBA" id="ARBA00022842"/>
    </source>
</evidence>
<dbReference type="Gene3D" id="1.10.1410.10">
    <property type="match status" value="1"/>
</dbReference>
<sequence>MHVPVTKPMAREAHPSLQIERHGNLRGPAGPGYSYTHAPKTRFGNQQSNPARRKQIQTNYMDCLAARIPLHGPLDDRSKDKETLQALLARISREAVKQHARDHGLEIPDEAVSLQCFGSSRNGFSLPGADLDLLFTVHMDPTIAKLEEECPRILQDAFELAGFQSSLITKARVPIIKICGITTQLLHSLKSKSQKEDPSLGCANSAVDQDPYSSPHSPAQFASDHDPATPGAMQCDINFSGHLALYNTELLRSYALCDERVRAVGIFVKMWAKARKINTPYYGTLCSYGYILMVIHYLMNIAYPPLVPNLQLMYHSSDRRDTTSINQHGLGFFSNEAKLKGKAWIGPRYVNQQSVGELLRGFFAYYGSRGTYAPRGGFDWVRDVISIRTLGGLLSKDEKGWTAAQTDESGHRLRFLLGVEDPFEHHHNVGRTVTLNGVKKIRAEFQRAQRIINRIQEIPGAGWEWRNDDGSIGEDFLAGAQERSPNVQRLPEDRDGDGKATELAPEPTTDTPVGGSEKDQDCGLSLGLGQLNLSTDP</sequence>
<dbReference type="EC" id="2.7.7.19" evidence="5"/>
<dbReference type="OrthoDB" id="407432at2759"/>
<dbReference type="PANTHER" id="PTHR12271">
    <property type="entry name" value="POLY A POLYMERASE CID PAP -RELATED"/>
    <property type="match status" value="1"/>
</dbReference>
<feature type="transmembrane region" description="Helical" evidence="11">
    <location>
        <begin position="279"/>
        <end position="299"/>
    </location>
</feature>
<organism evidence="14 15">
    <name type="scientific">Aspergillus terreus</name>
    <dbReference type="NCBI Taxonomy" id="33178"/>
    <lineage>
        <taxon>Eukaryota</taxon>
        <taxon>Fungi</taxon>
        <taxon>Dikarya</taxon>
        <taxon>Ascomycota</taxon>
        <taxon>Pezizomycotina</taxon>
        <taxon>Eurotiomycetes</taxon>
        <taxon>Eurotiomycetidae</taxon>
        <taxon>Eurotiales</taxon>
        <taxon>Aspergillaceae</taxon>
        <taxon>Aspergillus</taxon>
        <taxon>Aspergillus subgen. Circumdati</taxon>
    </lineage>
</organism>
<gene>
    <name evidence="14" type="ORF">ATEIFO6365_0002069000</name>
</gene>
<evidence type="ECO:0000256" key="11">
    <source>
        <dbReference type="SAM" id="Phobius"/>
    </source>
</evidence>
<comment type="subcellular location">
    <subcellularLocation>
        <location evidence="3">Cytoplasm</location>
    </subcellularLocation>
</comment>
<dbReference type="InterPro" id="IPR043519">
    <property type="entry name" value="NT_sf"/>
</dbReference>